<accession>A0A9P3G8Q5</accession>
<proteinExistence type="predicted"/>
<feature type="region of interest" description="Disordered" evidence="1">
    <location>
        <begin position="1"/>
        <end position="79"/>
    </location>
</feature>
<keyword evidence="3" id="KW-1185">Reference proteome</keyword>
<sequence length="79" mass="8163">MSEPTKLQTEAAPEDGNPPETASRELPQDGPAAQGAQADDDDDDDFDVEAALEEAGLEPRGPKNATTASTKGGTRPVGR</sequence>
<organism evidence="2 3">
    <name type="scientific">Phanerochaete sordida</name>
    <dbReference type="NCBI Taxonomy" id="48140"/>
    <lineage>
        <taxon>Eukaryota</taxon>
        <taxon>Fungi</taxon>
        <taxon>Dikarya</taxon>
        <taxon>Basidiomycota</taxon>
        <taxon>Agaricomycotina</taxon>
        <taxon>Agaricomycetes</taxon>
        <taxon>Polyporales</taxon>
        <taxon>Phanerochaetaceae</taxon>
        <taxon>Phanerochaete</taxon>
    </lineage>
</organism>
<evidence type="ECO:0000313" key="3">
    <source>
        <dbReference type="Proteomes" id="UP000703269"/>
    </source>
</evidence>
<dbReference type="AlphaFoldDB" id="A0A9P3G8Q5"/>
<protein>
    <submittedName>
        <fullName evidence="2">Uncharacterized protein</fullName>
    </submittedName>
</protein>
<gene>
    <name evidence="2" type="ORF">PsYK624_055500</name>
</gene>
<feature type="compositionally biased region" description="Low complexity" evidence="1">
    <location>
        <begin position="28"/>
        <end position="37"/>
    </location>
</feature>
<evidence type="ECO:0000313" key="2">
    <source>
        <dbReference type="EMBL" id="GJE89449.1"/>
    </source>
</evidence>
<dbReference type="Proteomes" id="UP000703269">
    <property type="component" value="Unassembled WGS sequence"/>
</dbReference>
<reference evidence="2 3" key="1">
    <citation type="submission" date="2021-08" db="EMBL/GenBank/DDBJ databases">
        <title>Draft Genome Sequence of Phanerochaete sordida strain YK-624.</title>
        <authorList>
            <person name="Mori T."/>
            <person name="Dohra H."/>
            <person name="Suzuki T."/>
            <person name="Kawagishi H."/>
            <person name="Hirai H."/>
        </authorList>
    </citation>
    <scope>NUCLEOTIDE SEQUENCE [LARGE SCALE GENOMIC DNA]</scope>
    <source>
        <strain evidence="2 3">YK-624</strain>
    </source>
</reference>
<comment type="caution">
    <text evidence="2">The sequence shown here is derived from an EMBL/GenBank/DDBJ whole genome shotgun (WGS) entry which is preliminary data.</text>
</comment>
<feature type="compositionally biased region" description="Acidic residues" evidence="1">
    <location>
        <begin position="38"/>
        <end position="56"/>
    </location>
</feature>
<evidence type="ECO:0000256" key="1">
    <source>
        <dbReference type="SAM" id="MobiDB-lite"/>
    </source>
</evidence>
<name>A0A9P3G8Q5_9APHY</name>
<dbReference type="EMBL" id="BPQB01000013">
    <property type="protein sequence ID" value="GJE89449.1"/>
    <property type="molecule type" value="Genomic_DNA"/>
</dbReference>